<organism evidence="2 3">
    <name type="scientific">Comamonas kerstersii</name>
    <dbReference type="NCBI Taxonomy" id="225992"/>
    <lineage>
        <taxon>Bacteria</taxon>
        <taxon>Pseudomonadati</taxon>
        <taxon>Pseudomonadota</taxon>
        <taxon>Betaproteobacteria</taxon>
        <taxon>Burkholderiales</taxon>
        <taxon>Comamonadaceae</taxon>
        <taxon>Comamonas</taxon>
    </lineage>
</organism>
<dbReference type="RefSeq" id="WP_058879714.1">
    <property type="nucleotide sequence ID" value="NZ_LPXH01000024.1"/>
</dbReference>
<keyword evidence="3" id="KW-1185">Reference proteome</keyword>
<sequence>MNTIIPWLEHLNVLMPPRNIALVGAGNGKGIWAQWLVHQASKSKVTLIEAEPLQYSILQRTLDLLGERAQHCEIRNTVVAAQQGTASFFVTNSQQESGLLEPRSLLSLWPNLQTEEVKELSAITLDALFSDLSEDAEQPMGKGHWLVIDCLPAGALLRASSKLDLVDVVIARVLLGEMHAMPDGTSLEEVAEFLQQKGMVQTAVEATRHPGIGYALFVRDARAALHVHQSECQKLRLNGEEQAKLLQELQAQAGQLTQTKAAAEKRSQELAEQLEQLGQALEKQSRLAQERLSQTQQLAQAKLIVEAQSQERAQQLEQLGKARDEQAQLAQERHAQIEQLTQAKTAAEKQSQERVQQLEQLTKARDEQAKLAQERQVQIEQLTQAKAAAEKQSQERVQQLEQLTKARDEQAKLAQERQVQIEQLKVVSTALAAAEKQLQELTQQLEQLTQAKLIVEAQSQERAQQLEQLGKARDEQAQLAQERHAQIEQLTQAKAAAEKQSQELVQQLEQLTKARDEQAKLAQERQVQIEQLKVVSTALQKNEVQEKQFKEFQQQLESSLGERIGKVLAGQIDAGVKAQTEVFSKLLQSNLSETKEGLQRVVNASETKVKNELGKGLTNSVKQLESFMNIQSFFSSGDFFSDFHGWPISPDIGVFLLEKMRSQNYDLIIEFGSGTSTALFAKASEAMSGKTQKSAVPKTLKTEIVTFEHNQLYHEKTQKMLRARKLDGYVSLIHAPLIDWKDECQDYLYYDCQSILEDLAEKYKSQKIKILVLVDGPPGATCKNARYPAVPIIFNAFAKQSIDIVLDDASRPEEKATIDLWREFYKKRSIAIEESLIPSEKGIHIFSQIT</sequence>
<dbReference type="InterPro" id="IPR029063">
    <property type="entry name" value="SAM-dependent_MTases_sf"/>
</dbReference>
<accession>A0A0W7Z290</accession>
<dbReference type="AlphaFoldDB" id="A0A0W7Z290"/>
<keyword evidence="1" id="KW-0175">Coiled coil</keyword>
<protein>
    <submittedName>
        <fullName evidence="2">Uncharacterized protein</fullName>
    </submittedName>
</protein>
<dbReference type="EMBL" id="LPXH01000024">
    <property type="protein sequence ID" value="KUF41316.1"/>
    <property type="molecule type" value="Genomic_DNA"/>
</dbReference>
<evidence type="ECO:0000256" key="1">
    <source>
        <dbReference type="SAM" id="Coils"/>
    </source>
</evidence>
<evidence type="ECO:0000313" key="3">
    <source>
        <dbReference type="Proteomes" id="UP000053300"/>
    </source>
</evidence>
<gene>
    <name evidence="2" type="ORF">AS359_14065</name>
</gene>
<proteinExistence type="predicted"/>
<dbReference type="SUPFAM" id="SSF53335">
    <property type="entry name" value="S-adenosyl-L-methionine-dependent methyltransferases"/>
    <property type="match status" value="1"/>
</dbReference>
<feature type="coiled-coil region" evidence="1">
    <location>
        <begin position="232"/>
        <end position="524"/>
    </location>
</feature>
<evidence type="ECO:0000313" key="2">
    <source>
        <dbReference type="EMBL" id="KUF41316.1"/>
    </source>
</evidence>
<dbReference type="Gene3D" id="3.40.50.150">
    <property type="entry name" value="Vaccinia Virus protein VP39"/>
    <property type="match status" value="2"/>
</dbReference>
<reference evidence="2 3" key="1">
    <citation type="submission" date="2015-12" db="EMBL/GenBank/DDBJ databases">
        <title>Complete genome sequence of a multi-drug resistant strain Acidovorax sp. 12322-1.</title>
        <authorList>
            <person name="Ming D."/>
            <person name="Wang M."/>
            <person name="Hu S."/>
            <person name="Zhou Y."/>
            <person name="Jiang T."/>
        </authorList>
    </citation>
    <scope>NUCLEOTIDE SEQUENCE [LARGE SCALE GENOMIC DNA]</scope>
    <source>
        <strain evidence="2 3">12322-1</strain>
    </source>
</reference>
<comment type="caution">
    <text evidence="2">The sequence shown here is derived from an EMBL/GenBank/DDBJ whole genome shotgun (WGS) entry which is preliminary data.</text>
</comment>
<dbReference type="Proteomes" id="UP000053300">
    <property type="component" value="Unassembled WGS sequence"/>
</dbReference>
<name>A0A0W7Z290_9BURK</name>